<accession>H8FX52</accession>
<evidence type="ECO:0000313" key="2">
    <source>
        <dbReference type="Proteomes" id="UP000004169"/>
    </source>
</evidence>
<dbReference type="AlphaFoldDB" id="H8FX52"/>
<comment type="caution">
    <text evidence="1">The sequence shown here is derived from an EMBL/GenBank/DDBJ whole genome shotgun (WGS) entry which is preliminary data.</text>
</comment>
<keyword evidence="2" id="KW-1185">Reference proteome</keyword>
<proteinExistence type="predicted"/>
<dbReference type="EMBL" id="CAHP01000047">
    <property type="protein sequence ID" value="CCG42940.1"/>
    <property type="molecule type" value="Genomic_DNA"/>
</dbReference>
<sequence length="368" mass="41363">MDVAILPPPIEIDTETKKSVIGGLKKVLVTFQKSGHFDPAVTYQALIADPALLRSFIEAYLAHREEVDDIVRTADAAYPVRDEQVELICGVTLAQVQQLLVRTCARKVFDSLKIVETVTETVTRKSMFGLIKKTEQIERLSVDPAEERKARELLRYIAFAWQLPLIEAYLANLSYPHLFEIGEDILCLPTVEKIEAIAKFEPAQIKKVKAATGADFGAILADRPQAIAGIAVWNREMYEFYRNLLGDQSWTFFSRENAFFNVCASLDKSVLKLFGDMLCYIATENLVEIQRLNIDKVEVVVYALKSALGPRLPEILSVPAFAKDILRKVVDNLIHTNQEKDKLMTAFAISFKAMAPNIEEWLVAIRAG</sequence>
<protein>
    <submittedName>
        <fullName evidence="1">Uncharacterized protein</fullName>
    </submittedName>
</protein>
<gene>
    <name evidence="1" type="ORF">PHAMO_510054</name>
</gene>
<dbReference type="OrthoDB" id="8435746at2"/>
<dbReference type="RefSeq" id="WP_002730839.1">
    <property type="nucleotide sequence ID" value="NZ_CAHP01000047.1"/>
</dbReference>
<dbReference type="Proteomes" id="UP000004169">
    <property type="component" value="Unassembled WGS sequence"/>
</dbReference>
<name>H8FX52_MAGML</name>
<dbReference type="eggNOG" id="ENOG5030RIA">
    <property type="taxonomic scope" value="Bacteria"/>
</dbReference>
<reference evidence="1 2" key="1">
    <citation type="journal article" date="2012" name="J. Bacteriol.">
        <title>Draft Genome Sequence of the Purple Photosynthetic Bacterium Phaeospirillum molischianum DSM120, a Particularly Versatile Bacterium.</title>
        <authorList>
            <person name="Duquesne K."/>
            <person name="Prima V."/>
            <person name="Ji B."/>
            <person name="Rouy Z."/>
            <person name="Medigue C."/>
            <person name="Talla E."/>
            <person name="Sturgis J.N."/>
        </authorList>
    </citation>
    <scope>NUCLEOTIDE SEQUENCE [LARGE SCALE GENOMIC DNA]</scope>
    <source>
        <strain evidence="2">DSM120</strain>
    </source>
</reference>
<dbReference type="STRING" id="1150626.PHAMO_510054"/>
<organism evidence="1 2">
    <name type="scientific">Magnetospirillum molischianum DSM 120</name>
    <dbReference type="NCBI Taxonomy" id="1150626"/>
    <lineage>
        <taxon>Bacteria</taxon>
        <taxon>Pseudomonadati</taxon>
        <taxon>Pseudomonadota</taxon>
        <taxon>Alphaproteobacteria</taxon>
        <taxon>Rhodospirillales</taxon>
        <taxon>Rhodospirillaceae</taxon>
        <taxon>Magnetospirillum</taxon>
    </lineage>
</organism>
<evidence type="ECO:0000313" key="1">
    <source>
        <dbReference type="EMBL" id="CCG42940.1"/>
    </source>
</evidence>